<dbReference type="PANTHER" id="PTHR33048">
    <property type="entry name" value="PTH11-LIKE INTEGRAL MEMBRANE PROTEIN (AFU_ORTHOLOGUE AFUA_5G11245)"/>
    <property type="match status" value="1"/>
</dbReference>
<dbReference type="InParanoid" id="A0A136JCU3"/>
<dbReference type="Pfam" id="PF20684">
    <property type="entry name" value="Fung_rhodopsin"/>
    <property type="match status" value="1"/>
</dbReference>
<feature type="compositionally biased region" description="Basic and acidic residues" evidence="6">
    <location>
        <begin position="394"/>
        <end position="405"/>
    </location>
</feature>
<feature type="transmembrane region" description="Helical" evidence="7">
    <location>
        <begin position="136"/>
        <end position="160"/>
    </location>
</feature>
<evidence type="ECO:0000256" key="1">
    <source>
        <dbReference type="ARBA" id="ARBA00004141"/>
    </source>
</evidence>
<evidence type="ECO:0000256" key="3">
    <source>
        <dbReference type="ARBA" id="ARBA00022989"/>
    </source>
</evidence>
<feature type="transmembrane region" description="Helical" evidence="7">
    <location>
        <begin position="95"/>
        <end position="116"/>
    </location>
</feature>
<feature type="transmembrane region" description="Helical" evidence="7">
    <location>
        <begin position="237"/>
        <end position="259"/>
    </location>
</feature>
<organism evidence="9 10">
    <name type="scientific">Microdochium bolleyi</name>
    <dbReference type="NCBI Taxonomy" id="196109"/>
    <lineage>
        <taxon>Eukaryota</taxon>
        <taxon>Fungi</taxon>
        <taxon>Dikarya</taxon>
        <taxon>Ascomycota</taxon>
        <taxon>Pezizomycotina</taxon>
        <taxon>Sordariomycetes</taxon>
        <taxon>Xylariomycetidae</taxon>
        <taxon>Xylariales</taxon>
        <taxon>Microdochiaceae</taxon>
        <taxon>Microdochium</taxon>
    </lineage>
</organism>
<sequence>MAATTTSAFIGDLPANADDLAIIRGVFRLYGLNKVNASAGYQFAIKRPDDPPVESKQVGIVVGMAIVIMAILVPTIARIWIRLGKRSLQFGADDWAIMVAASVAVVYPCLVIAMVYEAGAGLHTYENTYAEWVMLLYYLGVCKIVFYVAVGLIKISITLFVRRLTDRASKAWRICADVFLATLVAYEVVVITSTCSNAGLMNKFFSGMHLAQGIILLLAPVVFPWKVRIDTGKKFRLFFTWIVGGLTITGGLLQQFGVVITNDSSWEFTSVVRWTTLDLALGTLVASLPVLDGAIMGTRSGMKTAIGLDSRHCGPKSTRGWTDLESTNTTTAAHGGVGPKSPRGVNSDSDSFEEIISKNGRDDNKNAVQLNIMRVDEVRLSWEDGPAIGQAKGHPQEELENEQKSRRARFSMHQR</sequence>
<evidence type="ECO:0000313" key="9">
    <source>
        <dbReference type="EMBL" id="KXJ94956.1"/>
    </source>
</evidence>
<dbReference type="Proteomes" id="UP000070501">
    <property type="component" value="Unassembled WGS sequence"/>
</dbReference>
<comment type="similarity">
    <text evidence="5">Belongs to the SAT4 family.</text>
</comment>
<keyword evidence="2 7" id="KW-0812">Transmembrane</keyword>
<keyword evidence="4 7" id="KW-0472">Membrane</keyword>
<keyword evidence="10" id="KW-1185">Reference proteome</keyword>
<feature type="region of interest" description="Disordered" evidence="6">
    <location>
        <begin position="328"/>
        <end position="350"/>
    </location>
</feature>
<feature type="domain" description="Rhodopsin" evidence="8">
    <location>
        <begin position="77"/>
        <end position="192"/>
    </location>
</feature>
<accession>A0A136JCU3</accession>
<dbReference type="InterPro" id="IPR052337">
    <property type="entry name" value="SAT4-like"/>
</dbReference>
<feature type="transmembrane region" description="Helical" evidence="7">
    <location>
        <begin position="204"/>
        <end position="225"/>
    </location>
</feature>
<evidence type="ECO:0000259" key="8">
    <source>
        <dbReference type="Pfam" id="PF20684"/>
    </source>
</evidence>
<dbReference type="InterPro" id="IPR049326">
    <property type="entry name" value="Rhodopsin_dom_fungi"/>
</dbReference>
<dbReference type="EMBL" id="KQ964246">
    <property type="protein sequence ID" value="KXJ94956.1"/>
    <property type="molecule type" value="Genomic_DNA"/>
</dbReference>
<proteinExistence type="inferred from homology"/>
<comment type="subcellular location">
    <subcellularLocation>
        <location evidence="1">Membrane</location>
        <topology evidence="1">Multi-pass membrane protein</topology>
    </subcellularLocation>
</comment>
<feature type="region of interest" description="Disordered" evidence="6">
    <location>
        <begin position="385"/>
        <end position="415"/>
    </location>
</feature>
<keyword evidence="3 7" id="KW-1133">Transmembrane helix</keyword>
<reference evidence="10" key="1">
    <citation type="submission" date="2016-02" db="EMBL/GenBank/DDBJ databases">
        <title>Draft genome sequence of Microdochium bolleyi, a fungal endophyte of beachgrass.</title>
        <authorList>
            <consortium name="DOE Joint Genome Institute"/>
            <person name="David A.S."/>
            <person name="May G."/>
            <person name="Haridas S."/>
            <person name="Lim J."/>
            <person name="Wang M."/>
            <person name="Labutti K."/>
            <person name="Lipzen A."/>
            <person name="Barry K."/>
            <person name="Grigoriev I.V."/>
        </authorList>
    </citation>
    <scope>NUCLEOTIDE SEQUENCE [LARGE SCALE GENOMIC DNA]</scope>
    <source>
        <strain evidence="10">J235TASD1</strain>
    </source>
</reference>
<evidence type="ECO:0000313" key="10">
    <source>
        <dbReference type="Proteomes" id="UP000070501"/>
    </source>
</evidence>
<protein>
    <recommendedName>
        <fullName evidence="8">Rhodopsin domain-containing protein</fullName>
    </recommendedName>
</protein>
<feature type="transmembrane region" description="Helical" evidence="7">
    <location>
        <begin position="172"/>
        <end position="192"/>
    </location>
</feature>
<gene>
    <name evidence="9" type="ORF">Micbo1qcDRAFT_200416</name>
</gene>
<evidence type="ECO:0000256" key="5">
    <source>
        <dbReference type="ARBA" id="ARBA00038359"/>
    </source>
</evidence>
<evidence type="ECO:0000256" key="7">
    <source>
        <dbReference type="SAM" id="Phobius"/>
    </source>
</evidence>
<dbReference type="GO" id="GO:0016020">
    <property type="term" value="C:membrane"/>
    <property type="evidence" value="ECO:0007669"/>
    <property type="project" value="UniProtKB-SubCell"/>
</dbReference>
<feature type="compositionally biased region" description="Basic residues" evidence="6">
    <location>
        <begin position="406"/>
        <end position="415"/>
    </location>
</feature>
<dbReference type="OrthoDB" id="444631at2759"/>
<feature type="transmembrane region" description="Helical" evidence="7">
    <location>
        <begin position="279"/>
        <end position="298"/>
    </location>
</feature>
<dbReference type="AlphaFoldDB" id="A0A136JCU3"/>
<evidence type="ECO:0000256" key="6">
    <source>
        <dbReference type="SAM" id="MobiDB-lite"/>
    </source>
</evidence>
<feature type="transmembrane region" description="Helical" evidence="7">
    <location>
        <begin position="58"/>
        <end position="83"/>
    </location>
</feature>
<name>A0A136JCU3_9PEZI</name>
<dbReference type="PANTHER" id="PTHR33048:SF129">
    <property type="entry name" value="INTEGRAL MEMBRANE PROTEIN-RELATED"/>
    <property type="match status" value="1"/>
</dbReference>
<evidence type="ECO:0000256" key="2">
    <source>
        <dbReference type="ARBA" id="ARBA00022692"/>
    </source>
</evidence>
<evidence type="ECO:0000256" key="4">
    <source>
        <dbReference type="ARBA" id="ARBA00023136"/>
    </source>
</evidence>